<dbReference type="InterPro" id="IPR050256">
    <property type="entry name" value="Glycosyltransferase_2"/>
</dbReference>
<evidence type="ECO:0000256" key="3">
    <source>
        <dbReference type="ARBA" id="ARBA00022679"/>
    </source>
</evidence>
<dbReference type="RefSeq" id="WP_137639763.1">
    <property type="nucleotide sequence ID" value="NZ_BJDK01000009.1"/>
</dbReference>
<feature type="domain" description="Glycosyltransferase 2-like" evidence="8">
    <location>
        <begin position="7"/>
        <end position="173"/>
    </location>
</feature>
<keyword evidence="2 9" id="KW-0328">Glycosyltransferase</keyword>
<keyword evidence="4 7" id="KW-0812">Transmembrane</keyword>
<feature type="transmembrane region" description="Helical" evidence="7">
    <location>
        <begin position="276"/>
        <end position="300"/>
    </location>
</feature>
<proteinExistence type="predicted"/>
<evidence type="ECO:0000256" key="7">
    <source>
        <dbReference type="SAM" id="Phobius"/>
    </source>
</evidence>
<dbReference type="PANTHER" id="PTHR48090:SF1">
    <property type="entry name" value="PROPHAGE BACTOPRENOL GLUCOSYL TRANSFERASE HOMOLOG"/>
    <property type="match status" value="1"/>
</dbReference>
<evidence type="ECO:0000256" key="2">
    <source>
        <dbReference type="ARBA" id="ARBA00022676"/>
    </source>
</evidence>
<keyword evidence="5 7" id="KW-1133">Transmembrane helix</keyword>
<evidence type="ECO:0000259" key="8">
    <source>
        <dbReference type="Pfam" id="PF00535"/>
    </source>
</evidence>
<evidence type="ECO:0000256" key="4">
    <source>
        <dbReference type="ARBA" id="ARBA00022692"/>
    </source>
</evidence>
<evidence type="ECO:0000313" key="9">
    <source>
        <dbReference type="EMBL" id="MFC6164987.1"/>
    </source>
</evidence>
<name>A0ABW1R845_9LACO</name>
<dbReference type="Proteomes" id="UP001596253">
    <property type="component" value="Unassembled WGS sequence"/>
</dbReference>
<comment type="caution">
    <text evidence="9">The sequence shown here is derived from an EMBL/GenBank/DDBJ whole genome shotgun (WGS) entry which is preliminary data.</text>
</comment>
<dbReference type="PANTHER" id="PTHR48090">
    <property type="entry name" value="UNDECAPRENYL-PHOSPHATE 4-DEOXY-4-FORMAMIDO-L-ARABINOSE TRANSFERASE-RELATED"/>
    <property type="match status" value="1"/>
</dbReference>
<dbReference type="InterPro" id="IPR029044">
    <property type="entry name" value="Nucleotide-diphossugar_trans"/>
</dbReference>
<keyword evidence="10" id="KW-1185">Reference proteome</keyword>
<sequence length="330" mass="36875">MAAPRLTIIVPCYNEAAVLPKSSQVLGTILTKMIQSKQVNPRSQILFVDDGSSDQTWTLIRQLEQDNLIFSGLKFSRNFGHQNALMAGMQVAGKFADAVITIDADLQDDPQLIPKMVTQFDDGNDIVLGVRNDRSSDSTFKRWTAETFYKLMRQIGVQLVPDHADFRLLSHRAVQALMQYSETNLFLRGIIPQLGLPTSKLFYRRKPRFAGESKYPFKKMLAFALDGITSFSIAPIQAIMVLGIGVILISLGMLIYTAIRFFTGNVINGWTSLMMSLWFLGGIQLIGISVIGTYIGKIFAEVKHRPRYIIEIDDYSAAQQPQLVAKSSRG</sequence>
<dbReference type="EC" id="2.4.-.-" evidence="9"/>
<evidence type="ECO:0000313" key="10">
    <source>
        <dbReference type="Proteomes" id="UP001596253"/>
    </source>
</evidence>
<dbReference type="Gene3D" id="3.90.550.10">
    <property type="entry name" value="Spore Coat Polysaccharide Biosynthesis Protein SpsA, Chain A"/>
    <property type="match status" value="1"/>
</dbReference>
<organism evidence="9 10">
    <name type="scientific">Lactiplantibacillus dongliensis</name>
    <dbReference type="NCBI Taxonomy" id="2559919"/>
    <lineage>
        <taxon>Bacteria</taxon>
        <taxon>Bacillati</taxon>
        <taxon>Bacillota</taxon>
        <taxon>Bacilli</taxon>
        <taxon>Lactobacillales</taxon>
        <taxon>Lactobacillaceae</taxon>
        <taxon>Lactiplantibacillus</taxon>
    </lineage>
</organism>
<keyword evidence="6 7" id="KW-0472">Membrane</keyword>
<evidence type="ECO:0000256" key="5">
    <source>
        <dbReference type="ARBA" id="ARBA00022989"/>
    </source>
</evidence>
<dbReference type="Pfam" id="PF00535">
    <property type="entry name" value="Glycos_transf_2"/>
    <property type="match status" value="1"/>
</dbReference>
<feature type="transmembrane region" description="Helical" evidence="7">
    <location>
        <begin position="223"/>
        <end position="256"/>
    </location>
</feature>
<comment type="subcellular location">
    <subcellularLocation>
        <location evidence="1">Membrane</location>
        <topology evidence="1">Multi-pass membrane protein</topology>
    </subcellularLocation>
</comment>
<dbReference type="EMBL" id="JBHSSD010000041">
    <property type="protein sequence ID" value="MFC6164987.1"/>
    <property type="molecule type" value="Genomic_DNA"/>
</dbReference>
<keyword evidence="3 9" id="KW-0808">Transferase</keyword>
<reference evidence="10" key="1">
    <citation type="journal article" date="2019" name="Int. J. Syst. Evol. Microbiol.">
        <title>The Global Catalogue of Microorganisms (GCM) 10K type strain sequencing project: providing services to taxonomists for standard genome sequencing and annotation.</title>
        <authorList>
            <consortium name="The Broad Institute Genomics Platform"/>
            <consortium name="The Broad Institute Genome Sequencing Center for Infectious Disease"/>
            <person name="Wu L."/>
            <person name="Ma J."/>
        </authorList>
    </citation>
    <scope>NUCLEOTIDE SEQUENCE [LARGE SCALE GENOMIC DNA]</scope>
    <source>
        <strain evidence="10">CCM 8932</strain>
    </source>
</reference>
<dbReference type="GO" id="GO:0016757">
    <property type="term" value="F:glycosyltransferase activity"/>
    <property type="evidence" value="ECO:0007669"/>
    <property type="project" value="UniProtKB-KW"/>
</dbReference>
<dbReference type="CDD" id="cd04187">
    <property type="entry name" value="DPM1_like_bac"/>
    <property type="match status" value="1"/>
</dbReference>
<dbReference type="SUPFAM" id="SSF53448">
    <property type="entry name" value="Nucleotide-diphospho-sugar transferases"/>
    <property type="match status" value="1"/>
</dbReference>
<evidence type="ECO:0000256" key="1">
    <source>
        <dbReference type="ARBA" id="ARBA00004141"/>
    </source>
</evidence>
<protein>
    <submittedName>
        <fullName evidence="9">Glycosyltransferase family 2 protein</fullName>
        <ecNumber evidence="9">2.4.-.-</ecNumber>
    </submittedName>
</protein>
<accession>A0ABW1R845</accession>
<dbReference type="InterPro" id="IPR001173">
    <property type="entry name" value="Glyco_trans_2-like"/>
</dbReference>
<evidence type="ECO:0000256" key="6">
    <source>
        <dbReference type="ARBA" id="ARBA00023136"/>
    </source>
</evidence>
<gene>
    <name evidence="9" type="ORF">ACFP3T_09930</name>
</gene>